<keyword evidence="2" id="KW-0812">Transmembrane</keyword>
<dbReference type="InterPro" id="IPR007844">
    <property type="entry name" value="AsmA"/>
</dbReference>
<feature type="domain" description="AsmA" evidence="3">
    <location>
        <begin position="3"/>
        <end position="255"/>
    </location>
</feature>
<evidence type="ECO:0000313" key="5">
    <source>
        <dbReference type="Proteomes" id="UP000773469"/>
    </source>
</evidence>
<organism evidence="4 5">
    <name type="scientific">Shewanella colwelliana</name>
    <name type="common">Alteromonas colwelliana</name>
    <dbReference type="NCBI Taxonomy" id="23"/>
    <lineage>
        <taxon>Bacteria</taxon>
        <taxon>Pseudomonadati</taxon>
        <taxon>Pseudomonadota</taxon>
        <taxon>Gammaproteobacteria</taxon>
        <taxon>Alteromonadales</taxon>
        <taxon>Shewanellaceae</taxon>
        <taxon>Shewanella</taxon>
    </lineage>
</organism>
<dbReference type="PANTHER" id="PTHR30441">
    <property type="entry name" value="DUF748 DOMAIN-CONTAINING PROTEIN"/>
    <property type="match status" value="1"/>
</dbReference>
<evidence type="ECO:0000259" key="3">
    <source>
        <dbReference type="Pfam" id="PF05170"/>
    </source>
</evidence>
<evidence type="ECO:0000313" key="4">
    <source>
        <dbReference type="EMBL" id="GIU42129.1"/>
    </source>
</evidence>
<evidence type="ECO:0000256" key="1">
    <source>
        <dbReference type="SAM" id="MobiDB-lite"/>
    </source>
</evidence>
<keyword evidence="2" id="KW-0472">Membrane</keyword>
<reference evidence="4 5" key="1">
    <citation type="submission" date="2021-05" db="EMBL/GenBank/DDBJ databases">
        <title>Molecular characterization for Shewanella algae harboring chromosomal blaOXA-55-like strains isolated from clinical and environment sample.</title>
        <authorList>
            <person name="Ohama Y."/>
            <person name="Aoki K."/>
            <person name="Harada S."/>
            <person name="Moriya K."/>
            <person name="Ishii Y."/>
            <person name="Tateda K."/>
        </authorList>
    </citation>
    <scope>NUCLEOTIDE SEQUENCE [LARGE SCALE GENOMIC DNA]</scope>
    <source>
        <strain evidence="4 5">MBTL60-118</strain>
    </source>
</reference>
<dbReference type="InterPro" id="IPR052894">
    <property type="entry name" value="AsmA-related"/>
</dbReference>
<feature type="domain" description="AsmA" evidence="3">
    <location>
        <begin position="317"/>
        <end position="514"/>
    </location>
</feature>
<comment type="caution">
    <text evidence="4">The sequence shown here is derived from an EMBL/GenBank/DDBJ whole genome shotgun (WGS) entry which is preliminary data.</text>
</comment>
<feature type="region of interest" description="Disordered" evidence="1">
    <location>
        <begin position="312"/>
        <end position="334"/>
    </location>
</feature>
<accession>A0ABQ4P3M8</accession>
<dbReference type="Pfam" id="PF05170">
    <property type="entry name" value="AsmA"/>
    <property type="match status" value="2"/>
</dbReference>
<sequence length="611" mass="65404">MESVMKIVKWILIAFVSLFILLVGYLTLVFDPNDFKPQIVDAVKEQTGRELRINQDLSWTFFPSIGIALGDISLSNPTGFKNSDMVKVNNMVAEVALMPLLSKEVEISQLNLDGLTVYLDTYKDGRTSLDGLNGKEGAKPESQAPDQAGSGAQIKRLNIGGVTITNTQIHLFDEASTTTQLFVLEKFALGEFSLGQLADFSYRFTATLPDMFVSSEGAGQLTVAENLAQIKIENFAISNDIKGEAIPNKAMTVALKTSLTLDLNQKQVSGLLSEFSASEIQASGKFDVDYGAKVPAIVASLELGDIDLDKLMPKSDTDQEQTTQTASGSAKEPDLSGMKAVNLKFDMRIKSVTVAKLKTTNWMMKLGLKDGVLDLSQLSADLYQGKLQAKAQLDGRQSVASYRFDKSISGIQVRPLLTDAAGVDMLAGTTNFSVSGSGKSLIPDNIKRNLVAKGQFEVADGALYGVNIPQMIRDAQAKLSGDLSASGAGEKKTDFTSLTGSFSMAKGVVTNPDLAMASPLIRLAGKGTVNAISEAIDYKLTTSVVGSLEGQGGGERDALQGIEIPFSITGTATEPKFGLDTEALFDAKLKQETEKATEKLKDGLFKKLGGF</sequence>
<keyword evidence="5" id="KW-1185">Reference proteome</keyword>
<evidence type="ECO:0000256" key="2">
    <source>
        <dbReference type="SAM" id="Phobius"/>
    </source>
</evidence>
<name>A0ABQ4P3M8_SHECO</name>
<gene>
    <name evidence="4" type="primary">asmA</name>
    <name evidence="4" type="ORF">TUM3794_24730</name>
</gene>
<feature type="region of interest" description="Disordered" evidence="1">
    <location>
        <begin position="130"/>
        <end position="150"/>
    </location>
</feature>
<dbReference type="PANTHER" id="PTHR30441:SF4">
    <property type="entry name" value="PROTEIN ASMA"/>
    <property type="match status" value="1"/>
</dbReference>
<keyword evidence="2" id="KW-1133">Transmembrane helix</keyword>
<dbReference type="EMBL" id="BPEU01000017">
    <property type="protein sequence ID" value="GIU42129.1"/>
    <property type="molecule type" value="Genomic_DNA"/>
</dbReference>
<proteinExistence type="predicted"/>
<feature type="transmembrane region" description="Helical" evidence="2">
    <location>
        <begin position="7"/>
        <end position="30"/>
    </location>
</feature>
<protein>
    <submittedName>
        <fullName evidence="4">Cell envelope biogenesis protein AsmA</fullName>
    </submittedName>
</protein>
<dbReference type="Proteomes" id="UP000773469">
    <property type="component" value="Unassembled WGS sequence"/>
</dbReference>